<dbReference type="EMBL" id="JANKHO010000345">
    <property type="protein sequence ID" value="KAJ3511159.1"/>
    <property type="molecule type" value="Genomic_DNA"/>
</dbReference>
<protein>
    <submittedName>
        <fullName evidence="2">Uncharacterized protein</fullName>
    </submittedName>
</protein>
<feature type="region of interest" description="Disordered" evidence="1">
    <location>
        <begin position="1"/>
        <end position="75"/>
    </location>
</feature>
<organism evidence="2 3">
    <name type="scientific">Agrocybe chaxingu</name>
    <dbReference type="NCBI Taxonomy" id="84603"/>
    <lineage>
        <taxon>Eukaryota</taxon>
        <taxon>Fungi</taxon>
        <taxon>Dikarya</taxon>
        <taxon>Basidiomycota</taxon>
        <taxon>Agaricomycotina</taxon>
        <taxon>Agaricomycetes</taxon>
        <taxon>Agaricomycetidae</taxon>
        <taxon>Agaricales</taxon>
        <taxon>Agaricineae</taxon>
        <taxon>Strophariaceae</taxon>
        <taxon>Agrocybe</taxon>
    </lineage>
</organism>
<accession>A0A9W8K2G7</accession>
<reference evidence="2" key="1">
    <citation type="submission" date="2022-07" db="EMBL/GenBank/DDBJ databases">
        <title>Genome Sequence of Agrocybe chaxingu.</title>
        <authorList>
            <person name="Buettner E."/>
        </authorList>
    </citation>
    <scope>NUCLEOTIDE SEQUENCE</scope>
    <source>
        <strain evidence="2">MP-N11</strain>
    </source>
</reference>
<dbReference type="OrthoDB" id="10560086at2759"/>
<comment type="caution">
    <text evidence="2">The sequence shown here is derived from an EMBL/GenBank/DDBJ whole genome shotgun (WGS) entry which is preliminary data.</text>
</comment>
<evidence type="ECO:0000313" key="3">
    <source>
        <dbReference type="Proteomes" id="UP001148786"/>
    </source>
</evidence>
<dbReference type="AlphaFoldDB" id="A0A9W8K2G7"/>
<evidence type="ECO:0000313" key="2">
    <source>
        <dbReference type="EMBL" id="KAJ3511159.1"/>
    </source>
</evidence>
<feature type="compositionally biased region" description="Basic and acidic residues" evidence="1">
    <location>
        <begin position="62"/>
        <end position="75"/>
    </location>
</feature>
<proteinExistence type="predicted"/>
<gene>
    <name evidence="2" type="ORF">NLJ89_g4259</name>
</gene>
<keyword evidence="3" id="KW-1185">Reference proteome</keyword>
<feature type="compositionally biased region" description="Polar residues" evidence="1">
    <location>
        <begin position="139"/>
        <end position="165"/>
    </location>
</feature>
<evidence type="ECO:0000256" key="1">
    <source>
        <dbReference type="SAM" id="MobiDB-lite"/>
    </source>
</evidence>
<sequence>MQLPDQALTAVVPRTRMPTLAELMNPAPPPPDEALARNRRLTKLTAVPNRPNDESPAPKSDPAPKKSRDIGDVEGFKHGGRIAFKLYSYERNPSGLIRPAGTKGRFKRDGYKRFTEPGSGDTCAVPTREQAPENDEEANSSPSPLTADLTSSDTALNAIQSKESE</sequence>
<feature type="region of interest" description="Disordered" evidence="1">
    <location>
        <begin position="93"/>
        <end position="165"/>
    </location>
</feature>
<dbReference type="Proteomes" id="UP001148786">
    <property type="component" value="Unassembled WGS sequence"/>
</dbReference>
<name>A0A9W8K2G7_9AGAR</name>